<dbReference type="GO" id="GO:0005634">
    <property type="term" value="C:nucleus"/>
    <property type="evidence" value="ECO:0007669"/>
    <property type="project" value="UniProtKB-SubCell"/>
</dbReference>
<dbReference type="GO" id="GO:0006986">
    <property type="term" value="P:response to unfolded protein"/>
    <property type="evidence" value="ECO:0007669"/>
    <property type="project" value="UniProtKB-KW"/>
</dbReference>
<evidence type="ECO:0000256" key="4">
    <source>
        <dbReference type="ARBA" id="ARBA00023125"/>
    </source>
</evidence>
<dbReference type="GO" id="GO:0045944">
    <property type="term" value="P:positive regulation of transcription by RNA polymerase II"/>
    <property type="evidence" value="ECO:0007669"/>
    <property type="project" value="InterPro"/>
</dbReference>
<dbReference type="AlphaFoldDB" id="A5DX95"/>
<protein>
    <recommendedName>
        <fullName evidence="9">BZIP domain-containing protein</fullName>
    </recommendedName>
</protein>
<feature type="compositionally biased region" description="Basic and acidic residues" evidence="8">
    <location>
        <begin position="183"/>
        <end position="194"/>
    </location>
</feature>
<sequence>MEVVDTTPVNTIDSLPIDNTATTHASVSSSASSSSAPDCMADIDPSTFKAALPPRKRAKTQEEKEQRKIERILRNRRAAHASREKKRKHVEYMEVYVVKLEENIKRLQLTCDCLLQKLPVEEQGKFCVELDDLTELKNQIHLNMKSSRRGCKKDLLESLVDEFEEHDDEDVDVVDANANANANEKDQDQDHDQDQNSNVLKQVPGQDKGKAEVLLHTRRVQQLDTVPVLKKRRLSREAETKVSFAPLTSNSLTTTSVAKHPSPQPPVQVKIETITTPSTSLKPEVVDDTFFNYLSPISLNSSANSPMDITYTQACPNTVADHLELDFGLDNFKQDEYLATINSANTISSSPSSLPLSDSAIAENNTNERKNNTTRITTTAMNQMKSPLSVTGSHLEDGTVDSPTMNTLSTSNSDSPISNTSNLSLYETGQNSAVILSLEQERQQPMKTMVDILNIENRIHLAITV</sequence>
<dbReference type="GO" id="GO:0000981">
    <property type="term" value="F:DNA-binding transcription factor activity, RNA polymerase II-specific"/>
    <property type="evidence" value="ECO:0007669"/>
    <property type="project" value="InterPro"/>
</dbReference>
<feature type="domain" description="BZIP" evidence="9">
    <location>
        <begin position="71"/>
        <end position="85"/>
    </location>
</feature>
<dbReference type="InterPro" id="IPR046347">
    <property type="entry name" value="bZIP_sf"/>
</dbReference>
<feature type="compositionally biased region" description="Polar residues" evidence="8">
    <location>
        <begin position="401"/>
        <end position="423"/>
    </location>
</feature>
<dbReference type="CDD" id="cd14710">
    <property type="entry name" value="bZIP_HAC1-like"/>
    <property type="match status" value="1"/>
</dbReference>
<dbReference type="KEGG" id="lel:PVL30_001952"/>
<keyword evidence="4" id="KW-0238">DNA-binding</keyword>
<keyword evidence="3" id="KW-0805">Transcription regulation</keyword>
<dbReference type="PANTHER" id="PTHR46714">
    <property type="entry name" value="TRANSCRIPTIONAL ACTIVATOR HAC1"/>
    <property type="match status" value="1"/>
</dbReference>
<dbReference type="OrthoDB" id="674948at2759"/>
<evidence type="ECO:0000313" key="10">
    <source>
        <dbReference type="EMBL" id="EDK43803.1"/>
    </source>
</evidence>
<dbReference type="GO" id="GO:0003677">
    <property type="term" value="F:DNA binding"/>
    <property type="evidence" value="ECO:0007669"/>
    <property type="project" value="UniProtKB-KW"/>
</dbReference>
<comment type="subcellular location">
    <subcellularLocation>
        <location evidence="1">Nucleus</location>
    </subcellularLocation>
</comment>
<dbReference type="InterPro" id="IPR004827">
    <property type="entry name" value="bZIP"/>
</dbReference>
<comment type="similarity">
    <text evidence="2">Belongs to the bZIP family.</text>
</comment>
<evidence type="ECO:0000256" key="2">
    <source>
        <dbReference type="ARBA" id="ARBA00007163"/>
    </source>
</evidence>
<evidence type="ECO:0000313" key="11">
    <source>
        <dbReference type="Proteomes" id="UP000001996"/>
    </source>
</evidence>
<evidence type="ECO:0000256" key="8">
    <source>
        <dbReference type="SAM" id="MobiDB-lite"/>
    </source>
</evidence>
<feature type="compositionally biased region" description="Low complexity" evidence="8">
    <location>
        <begin position="25"/>
        <end position="36"/>
    </location>
</feature>
<evidence type="ECO:0000256" key="1">
    <source>
        <dbReference type="ARBA" id="ARBA00004123"/>
    </source>
</evidence>
<dbReference type="VEuPathDB" id="FungiDB:LELG_01982"/>
<evidence type="ECO:0000256" key="6">
    <source>
        <dbReference type="ARBA" id="ARBA00023230"/>
    </source>
</evidence>
<reference evidence="10 11" key="1">
    <citation type="journal article" date="2009" name="Nature">
        <title>Evolution of pathogenicity and sexual reproduction in eight Candida genomes.</title>
        <authorList>
            <person name="Butler G."/>
            <person name="Rasmussen M.D."/>
            <person name="Lin M.F."/>
            <person name="Santos M.A."/>
            <person name="Sakthikumar S."/>
            <person name="Munro C.A."/>
            <person name="Rheinbay E."/>
            <person name="Grabherr M."/>
            <person name="Forche A."/>
            <person name="Reedy J.L."/>
            <person name="Agrafioti I."/>
            <person name="Arnaud M.B."/>
            <person name="Bates S."/>
            <person name="Brown A.J."/>
            <person name="Brunke S."/>
            <person name="Costanzo M.C."/>
            <person name="Fitzpatrick D.A."/>
            <person name="de Groot P.W."/>
            <person name="Harris D."/>
            <person name="Hoyer L.L."/>
            <person name="Hube B."/>
            <person name="Klis F.M."/>
            <person name="Kodira C."/>
            <person name="Lennard N."/>
            <person name="Logue M.E."/>
            <person name="Martin R."/>
            <person name="Neiman A.M."/>
            <person name="Nikolaou E."/>
            <person name="Quail M.A."/>
            <person name="Quinn J."/>
            <person name="Santos M.C."/>
            <person name="Schmitzberger F.F."/>
            <person name="Sherlock G."/>
            <person name="Shah P."/>
            <person name="Silverstein K.A."/>
            <person name="Skrzypek M.S."/>
            <person name="Soll D."/>
            <person name="Staggs R."/>
            <person name="Stansfield I."/>
            <person name="Stumpf M.P."/>
            <person name="Sudbery P.E."/>
            <person name="Srikantha T."/>
            <person name="Zeng Q."/>
            <person name="Berman J."/>
            <person name="Berriman M."/>
            <person name="Heitman J."/>
            <person name="Gow N.A."/>
            <person name="Lorenz M.C."/>
            <person name="Birren B.W."/>
            <person name="Kellis M."/>
            <person name="Cuomo C.A."/>
        </authorList>
    </citation>
    <scope>NUCLEOTIDE SEQUENCE [LARGE SCALE GENOMIC DNA]</scope>
    <source>
        <strain evidence="11">ATCC 11503 / BCRC 21390 / CBS 2605 / JCM 1781 / NBRC 1676 / NRRL YB-4239</strain>
    </source>
</reference>
<evidence type="ECO:0000256" key="3">
    <source>
        <dbReference type="ARBA" id="ARBA00023015"/>
    </source>
</evidence>
<keyword evidence="5" id="KW-0804">Transcription</keyword>
<feature type="region of interest" description="Disordered" evidence="8">
    <location>
        <begin position="400"/>
        <end position="423"/>
    </location>
</feature>
<keyword evidence="6" id="KW-0834">Unfolded protein response</keyword>
<dbReference type="eggNOG" id="ENOG502S526">
    <property type="taxonomic scope" value="Eukaryota"/>
</dbReference>
<name>A5DX95_LODEL</name>
<evidence type="ECO:0000256" key="5">
    <source>
        <dbReference type="ARBA" id="ARBA00023163"/>
    </source>
</evidence>
<dbReference type="PROSITE" id="PS00036">
    <property type="entry name" value="BZIP_BASIC"/>
    <property type="match status" value="1"/>
</dbReference>
<gene>
    <name evidence="10" type="ORF">LELG_01982</name>
</gene>
<feature type="region of interest" description="Disordered" evidence="8">
    <location>
        <begin position="22"/>
        <end position="66"/>
    </location>
</feature>
<organism evidence="10 11">
    <name type="scientific">Lodderomyces elongisporus (strain ATCC 11503 / CBS 2605 / JCM 1781 / NBRC 1676 / NRRL YB-4239)</name>
    <name type="common">Yeast</name>
    <name type="synonym">Saccharomyces elongisporus</name>
    <dbReference type="NCBI Taxonomy" id="379508"/>
    <lineage>
        <taxon>Eukaryota</taxon>
        <taxon>Fungi</taxon>
        <taxon>Dikarya</taxon>
        <taxon>Ascomycota</taxon>
        <taxon>Saccharomycotina</taxon>
        <taxon>Pichiomycetes</taxon>
        <taxon>Debaryomycetaceae</taxon>
        <taxon>Candida/Lodderomyces clade</taxon>
        <taxon>Lodderomyces</taxon>
    </lineage>
</organism>
<dbReference type="InterPro" id="IPR044280">
    <property type="entry name" value="Hac1/HY5"/>
</dbReference>
<feature type="region of interest" description="Disordered" evidence="8">
    <location>
        <begin position="182"/>
        <end position="208"/>
    </location>
</feature>
<dbReference type="PANTHER" id="PTHR46714:SF6">
    <property type="entry name" value="TRANSCRIPTIONAL ACTIVATOR HAC1"/>
    <property type="match status" value="1"/>
</dbReference>
<keyword evidence="11" id="KW-1185">Reference proteome</keyword>
<dbReference type="EMBL" id="CH981525">
    <property type="protein sequence ID" value="EDK43803.1"/>
    <property type="molecule type" value="Genomic_DNA"/>
</dbReference>
<evidence type="ECO:0000259" key="9">
    <source>
        <dbReference type="PROSITE" id="PS00036"/>
    </source>
</evidence>
<proteinExistence type="inferred from homology"/>
<dbReference type="Proteomes" id="UP000001996">
    <property type="component" value="Unassembled WGS sequence"/>
</dbReference>
<dbReference type="STRING" id="379508.A5DX95"/>
<dbReference type="Gene3D" id="1.20.5.170">
    <property type="match status" value="1"/>
</dbReference>
<evidence type="ECO:0000256" key="7">
    <source>
        <dbReference type="ARBA" id="ARBA00023242"/>
    </source>
</evidence>
<accession>A5DX95</accession>
<dbReference type="SUPFAM" id="SSF57959">
    <property type="entry name" value="Leucine zipper domain"/>
    <property type="match status" value="1"/>
</dbReference>
<dbReference type="GeneID" id="5233716"/>
<dbReference type="HOGENOM" id="CLU_588013_0_0_1"/>
<dbReference type="InParanoid" id="A5DX95"/>
<keyword evidence="7" id="KW-0539">Nucleus</keyword>